<proteinExistence type="inferred from homology"/>
<accession>A0A6I4KPM2</accession>
<reference evidence="8 9" key="1">
    <citation type="submission" date="2019-11" db="EMBL/GenBank/DDBJ databases">
        <title>Pseudomonas flavidum sp. nov., isolated from Baiyang Lake.</title>
        <authorList>
            <person name="Zhao Y."/>
        </authorList>
    </citation>
    <scope>NUCLEOTIDE SEQUENCE [LARGE SCALE GENOMIC DNA]</scope>
    <source>
        <strain evidence="9">R-22-3 w-18</strain>
    </source>
</reference>
<keyword evidence="6 7" id="KW-0472">Membrane</keyword>
<comment type="caution">
    <text evidence="8">The sequence shown here is derived from an EMBL/GenBank/DDBJ whole genome shotgun (WGS) entry which is preliminary data.</text>
</comment>
<evidence type="ECO:0000256" key="3">
    <source>
        <dbReference type="ARBA" id="ARBA00022475"/>
    </source>
</evidence>
<evidence type="ECO:0000256" key="7">
    <source>
        <dbReference type="SAM" id="Phobius"/>
    </source>
</evidence>
<evidence type="ECO:0000256" key="4">
    <source>
        <dbReference type="ARBA" id="ARBA00022692"/>
    </source>
</evidence>
<dbReference type="InterPro" id="IPR007341">
    <property type="entry name" value="Transgly_assoc"/>
</dbReference>
<name>A0A6I4KPM2_9PSED</name>
<feature type="transmembrane region" description="Helical" evidence="7">
    <location>
        <begin position="59"/>
        <end position="78"/>
    </location>
</feature>
<dbReference type="PANTHER" id="PTHR33884">
    <property type="entry name" value="UPF0410 PROTEIN YMGE"/>
    <property type="match status" value="1"/>
</dbReference>
<evidence type="ECO:0000256" key="6">
    <source>
        <dbReference type="ARBA" id="ARBA00023136"/>
    </source>
</evidence>
<dbReference type="Proteomes" id="UP000429555">
    <property type="component" value="Unassembled WGS sequence"/>
</dbReference>
<dbReference type="Pfam" id="PF04226">
    <property type="entry name" value="Transgly_assoc"/>
    <property type="match status" value="1"/>
</dbReference>
<evidence type="ECO:0000313" key="8">
    <source>
        <dbReference type="EMBL" id="MVW73977.1"/>
    </source>
</evidence>
<dbReference type="RefSeq" id="WP_160342955.1">
    <property type="nucleotide sequence ID" value="NZ_WKJZ01000001.1"/>
</dbReference>
<keyword evidence="9" id="KW-1185">Reference proteome</keyword>
<feature type="transmembrane region" description="Helical" evidence="7">
    <location>
        <begin position="27"/>
        <end position="47"/>
    </location>
</feature>
<dbReference type="AlphaFoldDB" id="A0A6I4KPM2"/>
<dbReference type="EMBL" id="WKJZ01000001">
    <property type="protein sequence ID" value="MVW73977.1"/>
    <property type="molecule type" value="Genomic_DNA"/>
</dbReference>
<sequence length="81" mass="8167">MSILGIIFIGLIVGLIARFLKPGNDSMGWIMTILLGVGGSIAATYGGQALGIYKVGESAGFIGAVVGAVILLIVYGALKKG</sequence>
<gene>
    <name evidence="8" type="ORF">GJV18_01490</name>
</gene>
<evidence type="ECO:0000313" key="9">
    <source>
        <dbReference type="Proteomes" id="UP000429555"/>
    </source>
</evidence>
<protein>
    <submittedName>
        <fullName evidence="8">GlsB/YeaQ/YmgE family stress response membrane protein</fullName>
    </submittedName>
</protein>
<evidence type="ECO:0000256" key="2">
    <source>
        <dbReference type="ARBA" id="ARBA00011006"/>
    </source>
</evidence>
<dbReference type="GO" id="GO:0005886">
    <property type="term" value="C:plasma membrane"/>
    <property type="evidence" value="ECO:0007669"/>
    <property type="project" value="UniProtKB-SubCell"/>
</dbReference>
<evidence type="ECO:0000256" key="1">
    <source>
        <dbReference type="ARBA" id="ARBA00004651"/>
    </source>
</evidence>
<comment type="similarity">
    <text evidence="2">Belongs to the UPF0410 family.</text>
</comment>
<keyword evidence="5 7" id="KW-1133">Transmembrane helix</keyword>
<comment type="subcellular location">
    <subcellularLocation>
        <location evidence="1">Cell membrane</location>
        <topology evidence="1">Multi-pass membrane protein</topology>
    </subcellularLocation>
</comment>
<keyword evidence="3" id="KW-1003">Cell membrane</keyword>
<dbReference type="PANTHER" id="PTHR33884:SF7">
    <property type="entry name" value="BSL8023 PROTEIN"/>
    <property type="match status" value="1"/>
</dbReference>
<evidence type="ECO:0000256" key="5">
    <source>
        <dbReference type="ARBA" id="ARBA00022989"/>
    </source>
</evidence>
<organism evidence="8 9">
    <name type="scientific">Pseudomonas xionganensis</name>
    <dbReference type="NCBI Taxonomy" id="2654845"/>
    <lineage>
        <taxon>Bacteria</taxon>
        <taxon>Pseudomonadati</taxon>
        <taxon>Pseudomonadota</taxon>
        <taxon>Gammaproteobacteria</taxon>
        <taxon>Pseudomonadales</taxon>
        <taxon>Pseudomonadaceae</taxon>
        <taxon>Pseudomonas</taxon>
    </lineage>
</organism>
<keyword evidence="4 7" id="KW-0812">Transmembrane</keyword>